<proteinExistence type="predicted"/>
<name>A0A3S5AIN1_9PLAT</name>
<sequence length="80" mass="8965">MTDRIHRLSNGAARVGTDIIHDATTPVYSGRDKIIQKNAVFFNHLMARRSYQAGVTLQTPGSLVDTKSPQRIRVERDVLC</sequence>
<keyword evidence="2" id="KW-1185">Reference proteome</keyword>
<protein>
    <submittedName>
        <fullName evidence="1">Uncharacterized protein</fullName>
    </submittedName>
</protein>
<dbReference type="EMBL" id="CAAALY010256231">
    <property type="protein sequence ID" value="VEL37882.1"/>
    <property type="molecule type" value="Genomic_DNA"/>
</dbReference>
<accession>A0A3S5AIN1</accession>
<reference evidence="1" key="1">
    <citation type="submission" date="2018-11" db="EMBL/GenBank/DDBJ databases">
        <authorList>
            <consortium name="Pathogen Informatics"/>
        </authorList>
    </citation>
    <scope>NUCLEOTIDE SEQUENCE</scope>
</reference>
<dbReference type="AlphaFoldDB" id="A0A3S5AIN1"/>
<comment type="caution">
    <text evidence="1">The sequence shown here is derived from an EMBL/GenBank/DDBJ whole genome shotgun (WGS) entry which is preliminary data.</text>
</comment>
<dbReference type="Proteomes" id="UP000784294">
    <property type="component" value="Unassembled WGS sequence"/>
</dbReference>
<evidence type="ECO:0000313" key="2">
    <source>
        <dbReference type="Proteomes" id="UP000784294"/>
    </source>
</evidence>
<organism evidence="1 2">
    <name type="scientific">Protopolystoma xenopodis</name>
    <dbReference type="NCBI Taxonomy" id="117903"/>
    <lineage>
        <taxon>Eukaryota</taxon>
        <taxon>Metazoa</taxon>
        <taxon>Spiralia</taxon>
        <taxon>Lophotrochozoa</taxon>
        <taxon>Platyhelminthes</taxon>
        <taxon>Monogenea</taxon>
        <taxon>Polyopisthocotylea</taxon>
        <taxon>Polystomatidea</taxon>
        <taxon>Polystomatidae</taxon>
        <taxon>Protopolystoma</taxon>
    </lineage>
</organism>
<evidence type="ECO:0000313" key="1">
    <source>
        <dbReference type="EMBL" id="VEL37882.1"/>
    </source>
</evidence>
<gene>
    <name evidence="1" type="ORF">PXEA_LOCUS31322</name>
</gene>